<protein>
    <recommendedName>
        <fullName evidence="8">Peptidoglycan-recognition protein</fullName>
    </recommendedName>
</protein>
<evidence type="ECO:0000256" key="1">
    <source>
        <dbReference type="ARBA" id="ARBA00004613"/>
    </source>
</evidence>
<evidence type="ECO:0000256" key="10">
    <source>
        <dbReference type="SAM" id="SignalP"/>
    </source>
</evidence>
<dbReference type="InterPro" id="IPR002502">
    <property type="entry name" value="Amidase_domain"/>
</dbReference>
<dbReference type="Proteomes" id="UP000078200">
    <property type="component" value="Unassembled WGS sequence"/>
</dbReference>
<dbReference type="InterPro" id="IPR036505">
    <property type="entry name" value="Amidase/PGRP_sf"/>
</dbReference>
<feature type="chain" id="PRO_5008399230" description="Peptidoglycan-recognition protein" evidence="10">
    <location>
        <begin position="22"/>
        <end position="194"/>
    </location>
</feature>
<comment type="subcellular location">
    <subcellularLocation>
        <location evidence="1">Secreted</location>
    </subcellularLocation>
</comment>
<keyword evidence="3" id="KW-0964">Secreted</keyword>
<evidence type="ECO:0000256" key="6">
    <source>
        <dbReference type="ARBA" id="ARBA00022859"/>
    </source>
</evidence>
<feature type="domain" description="Peptidoglycan recognition protein family" evidence="12">
    <location>
        <begin position="27"/>
        <end position="169"/>
    </location>
</feature>
<dbReference type="InterPro" id="IPR006619">
    <property type="entry name" value="PGRP_domain_met/bac"/>
</dbReference>
<evidence type="ECO:0000256" key="8">
    <source>
        <dbReference type="PIRNR" id="PIRNR037945"/>
    </source>
</evidence>
<evidence type="ECO:0000256" key="2">
    <source>
        <dbReference type="ARBA" id="ARBA00007553"/>
    </source>
</evidence>
<dbReference type="Gene3D" id="3.40.80.10">
    <property type="entry name" value="Peptidoglycan recognition protein-like"/>
    <property type="match status" value="1"/>
</dbReference>
<dbReference type="PANTHER" id="PTHR11022">
    <property type="entry name" value="PEPTIDOGLYCAN RECOGNITION PROTEIN"/>
    <property type="match status" value="1"/>
</dbReference>
<name>A0A1A9VBQ1_GLOAU</name>
<dbReference type="FunFam" id="3.40.80.10:FF:000001">
    <property type="entry name" value="Peptidoglycan recognition protein 1"/>
    <property type="match status" value="1"/>
</dbReference>
<reference evidence="13" key="1">
    <citation type="submission" date="2020-05" db="UniProtKB">
        <authorList>
            <consortium name="EnsemblMetazoa"/>
        </authorList>
    </citation>
    <scope>IDENTIFICATION</scope>
    <source>
        <strain evidence="13">TTRI</strain>
    </source>
</reference>
<evidence type="ECO:0000259" key="12">
    <source>
        <dbReference type="SMART" id="SM00701"/>
    </source>
</evidence>
<comment type="similarity">
    <text evidence="2 8">Belongs to the N-acetylmuramoyl-L-alanine amidase 2 family.</text>
</comment>
<dbReference type="STRING" id="7395.A0A1A9VBQ1"/>
<feature type="disulfide bond" evidence="9">
    <location>
        <begin position="63"/>
        <end position="69"/>
    </location>
</feature>
<keyword evidence="5 10" id="KW-0732">Signal</keyword>
<organism evidence="13 14">
    <name type="scientific">Glossina austeni</name>
    <name type="common">Savannah tsetse fly</name>
    <dbReference type="NCBI Taxonomy" id="7395"/>
    <lineage>
        <taxon>Eukaryota</taxon>
        <taxon>Metazoa</taxon>
        <taxon>Ecdysozoa</taxon>
        <taxon>Arthropoda</taxon>
        <taxon>Hexapoda</taxon>
        <taxon>Insecta</taxon>
        <taxon>Pterygota</taxon>
        <taxon>Neoptera</taxon>
        <taxon>Endopterygota</taxon>
        <taxon>Diptera</taxon>
        <taxon>Brachycera</taxon>
        <taxon>Muscomorpha</taxon>
        <taxon>Hippoboscoidea</taxon>
        <taxon>Glossinidae</taxon>
        <taxon>Glossina</taxon>
    </lineage>
</organism>
<dbReference type="EnsemblMetazoa" id="GAUT032154-RA">
    <property type="protein sequence ID" value="GAUT032154-PA"/>
    <property type="gene ID" value="GAUT032154"/>
</dbReference>
<dbReference type="PIRSF" id="PIRSF037945">
    <property type="entry name" value="PGRPs"/>
    <property type="match status" value="1"/>
</dbReference>
<dbReference type="PANTHER" id="PTHR11022:SF74">
    <property type="entry name" value="PEPTIDOGLYCAN-RECOGNITION PROTEIN SA"/>
    <property type="match status" value="1"/>
</dbReference>
<dbReference type="InterPro" id="IPR017331">
    <property type="entry name" value="Peptidoglycan_recognition"/>
</dbReference>
<dbReference type="InterPro" id="IPR015510">
    <property type="entry name" value="PGRP"/>
</dbReference>
<dbReference type="GO" id="GO:0045087">
    <property type="term" value="P:innate immune response"/>
    <property type="evidence" value="ECO:0007669"/>
    <property type="project" value="UniProtKB-KW"/>
</dbReference>
<feature type="domain" description="N-acetylmuramoyl-L-alanine amidase" evidence="11">
    <location>
        <begin position="38"/>
        <end position="175"/>
    </location>
</feature>
<dbReference type="Pfam" id="PF01510">
    <property type="entry name" value="Amidase_2"/>
    <property type="match status" value="1"/>
</dbReference>
<dbReference type="GO" id="GO:0008745">
    <property type="term" value="F:N-acetylmuramoyl-L-alanine amidase activity"/>
    <property type="evidence" value="ECO:0007669"/>
    <property type="project" value="InterPro"/>
</dbReference>
<keyword evidence="4 8" id="KW-0399">Innate immunity</keyword>
<dbReference type="VEuPathDB" id="VectorBase:GAUT032154"/>
<dbReference type="GO" id="GO:0008270">
    <property type="term" value="F:zinc ion binding"/>
    <property type="evidence" value="ECO:0007669"/>
    <property type="project" value="InterPro"/>
</dbReference>
<dbReference type="SUPFAM" id="SSF55846">
    <property type="entry name" value="N-acetylmuramoyl-L-alanine amidase-like"/>
    <property type="match status" value="1"/>
</dbReference>
<evidence type="ECO:0000313" key="13">
    <source>
        <dbReference type="EnsemblMetazoa" id="GAUT032154-PA"/>
    </source>
</evidence>
<accession>A0A1A9VBQ1</accession>
<evidence type="ECO:0000256" key="9">
    <source>
        <dbReference type="PIRSR" id="PIRSR037945-1"/>
    </source>
</evidence>
<keyword evidence="7 9" id="KW-1015">Disulfide bond</keyword>
<evidence type="ECO:0000313" key="14">
    <source>
        <dbReference type="Proteomes" id="UP000078200"/>
    </source>
</evidence>
<dbReference type="CDD" id="cd06583">
    <property type="entry name" value="PGRP"/>
    <property type="match status" value="1"/>
</dbReference>
<evidence type="ECO:0000256" key="5">
    <source>
        <dbReference type="ARBA" id="ARBA00022729"/>
    </source>
</evidence>
<keyword evidence="14" id="KW-1185">Reference proteome</keyword>
<keyword evidence="6 8" id="KW-0391">Immunity</keyword>
<feature type="signal peptide" evidence="10">
    <location>
        <begin position="1"/>
        <end position="21"/>
    </location>
</feature>
<dbReference type="AlphaFoldDB" id="A0A1A9VBQ1"/>
<sequence length="194" mass="21335">MCKIIANVLLTLLPLLAIASSNESDCPSIKLKTQWGGHPSPEISYRPIPVKYVVIHHTVTPECDTFPTCAELLQNMQNYHTQSLKYYDIGYNFLIASDGTVYEGTGWLIIGAHTYGYNTNGTGIAFIGDYTAKLPSAAALTSAKKLLSCGVKTGNLQENYELLGGRQAFPTLSPGITLYNEIQQWDHWVPNPQP</sequence>
<evidence type="ECO:0000259" key="11">
    <source>
        <dbReference type="SMART" id="SM00644"/>
    </source>
</evidence>
<dbReference type="GO" id="GO:0005576">
    <property type="term" value="C:extracellular region"/>
    <property type="evidence" value="ECO:0007669"/>
    <property type="project" value="UniProtKB-SubCell"/>
</dbReference>
<evidence type="ECO:0000256" key="7">
    <source>
        <dbReference type="ARBA" id="ARBA00023157"/>
    </source>
</evidence>
<feature type="disulfide bond" evidence="9">
    <location>
        <begin position="26"/>
        <end position="149"/>
    </location>
</feature>
<dbReference type="SMART" id="SM00701">
    <property type="entry name" value="PGRP"/>
    <property type="match status" value="1"/>
</dbReference>
<dbReference type="GO" id="GO:0042834">
    <property type="term" value="F:peptidoglycan binding"/>
    <property type="evidence" value="ECO:0007669"/>
    <property type="project" value="InterPro"/>
</dbReference>
<dbReference type="SMART" id="SM00644">
    <property type="entry name" value="Ami_2"/>
    <property type="match status" value="1"/>
</dbReference>
<proteinExistence type="inferred from homology"/>
<evidence type="ECO:0000256" key="3">
    <source>
        <dbReference type="ARBA" id="ARBA00022525"/>
    </source>
</evidence>
<dbReference type="GO" id="GO:0009253">
    <property type="term" value="P:peptidoglycan catabolic process"/>
    <property type="evidence" value="ECO:0007669"/>
    <property type="project" value="InterPro"/>
</dbReference>
<evidence type="ECO:0000256" key="4">
    <source>
        <dbReference type="ARBA" id="ARBA00022588"/>
    </source>
</evidence>